<protein>
    <submittedName>
        <fullName evidence="9">Membrane protein</fullName>
    </submittedName>
</protein>
<reference evidence="9" key="1">
    <citation type="journal article" date="2020" name="J. ISSAAS">
        <title>Lactobacilli and other gastrointestinal microbiota of Peromyscus leucopus, reservoir host for agents of Lyme disease and other zoonoses in North America.</title>
        <authorList>
            <person name="Milovic A."/>
            <person name="Bassam K."/>
            <person name="Shao H."/>
            <person name="Chatzistamou I."/>
            <person name="Tufts D.M."/>
            <person name="Diuk-Wasser M."/>
            <person name="Barbour A.G."/>
        </authorList>
    </citation>
    <scope>NUCLEOTIDE SEQUENCE</scope>
    <source>
        <strain evidence="9">LL4</strain>
    </source>
</reference>
<dbReference type="EMBL" id="MN577567">
    <property type="protein sequence ID" value="QGT49963.1"/>
    <property type="molecule type" value="Genomic_DNA"/>
</dbReference>
<dbReference type="InterPro" id="IPR051906">
    <property type="entry name" value="TolC-like"/>
</dbReference>
<keyword evidence="5" id="KW-0812">Transmembrane</keyword>
<comment type="similarity">
    <text evidence="2">Belongs to the outer membrane factor (OMF) (TC 1.B.17) family.</text>
</comment>
<dbReference type="GO" id="GO:0015562">
    <property type="term" value="F:efflux transmembrane transporter activity"/>
    <property type="evidence" value="ECO:0007669"/>
    <property type="project" value="InterPro"/>
</dbReference>
<dbReference type="GO" id="GO:1990281">
    <property type="term" value="C:efflux pump complex"/>
    <property type="evidence" value="ECO:0007669"/>
    <property type="project" value="TreeGrafter"/>
</dbReference>
<keyword evidence="3" id="KW-0813">Transport</keyword>
<gene>
    <name evidence="9" type="ORF">Helico4rc_0820</name>
</gene>
<evidence type="ECO:0000313" key="9">
    <source>
        <dbReference type="EMBL" id="QGT49963.1"/>
    </source>
</evidence>
<evidence type="ECO:0000256" key="5">
    <source>
        <dbReference type="ARBA" id="ARBA00022692"/>
    </source>
</evidence>
<evidence type="ECO:0000256" key="4">
    <source>
        <dbReference type="ARBA" id="ARBA00022452"/>
    </source>
</evidence>
<dbReference type="Gene3D" id="1.20.1600.10">
    <property type="entry name" value="Outer membrane efflux proteins (OEP)"/>
    <property type="match status" value="1"/>
</dbReference>
<dbReference type="Pfam" id="PF02321">
    <property type="entry name" value="OEP"/>
    <property type="match status" value="1"/>
</dbReference>
<dbReference type="SUPFAM" id="SSF56954">
    <property type="entry name" value="Outer membrane efflux proteins (OEP)"/>
    <property type="match status" value="1"/>
</dbReference>
<evidence type="ECO:0000256" key="7">
    <source>
        <dbReference type="ARBA" id="ARBA00023237"/>
    </source>
</evidence>
<comment type="subcellular location">
    <subcellularLocation>
        <location evidence="1">Cell outer membrane</location>
    </subcellularLocation>
</comment>
<dbReference type="GO" id="GO:0015288">
    <property type="term" value="F:porin activity"/>
    <property type="evidence" value="ECO:0007669"/>
    <property type="project" value="TreeGrafter"/>
</dbReference>
<proteinExistence type="inferred from homology"/>
<sequence length="474" mass="54262">MRLVIISLGLLVWLNAQVYENPYPKNAYLASADNAQTSDIQNETTSDLDNEQTESAQSESEESIGRTFTLAELIEGAKKNYSLEAKDLAILQAQANKSGAYSEFMPTIDGSYQYQYNNNPYMRIDGHTGNVKANWEFFSGLKTYNKVREKQSLYRASLEDKETTKDQLFLSIIEQYYTYFTNRARFLSLDHKRIQLQANVKRVERLFKAGLTTIDDLESLRAELLTTEHDIESVRLDIEKNKLTLSWLTNSDVGSLERKTIKTPVFNLNENRHDLNMLTYQAAGSKYQARQMTYLPTIGISDSYSLNSGFGQGLHMKGDMGMPGMPANADMSSFILRSYPSYQNVVMVTASIHLDALTTYRQYEAARLGYLQMLKNLAYKKEEQKKDERVYRKSLEIAATKIKASEAALRSANIAFENVAKKYDAQILNFIDYLSSLTKKFEAEATYNQALNDYEMQKAYYIYYSGQDLQEHIE</sequence>
<keyword evidence="6" id="KW-0472">Membrane</keyword>
<evidence type="ECO:0000256" key="8">
    <source>
        <dbReference type="SAM" id="MobiDB-lite"/>
    </source>
</evidence>
<feature type="region of interest" description="Disordered" evidence="8">
    <location>
        <begin position="44"/>
        <end position="64"/>
    </location>
</feature>
<dbReference type="GO" id="GO:0009279">
    <property type="term" value="C:cell outer membrane"/>
    <property type="evidence" value="ECO:0007669"/>
    <property type="project" value="UniProtKB-SubCell"/>
</dbReference>
<keyword evidence="4" id="KW-1134">Transmembrane beta strand</keyword>
<accession>A0A650EK15</accession>
<evidence type="ECO:0000256" key="2">
    <source>
        <dbReference type="ARBA" id="ARBA00007613"/>
    </source>
</evidence>
<name>A0A650EK15_9HELI</name>
<dbReference type="PANTHER" id="PTHR30026">
    <property type="entry name" value="OUTER MEMBRANE PROTEIN TOLC"/>
    <property type="match status" value="1"/>
</dbReference>
<evidence type="ECO:0000256" key="3">
    <source>
        <dbReference type="ARBA" id="ARBA00022448"/>
    </source>
</evidence>
<dbReference type="PANTHER" id="PTHR30026:SF20">
    <property type="entry name" value="OUTER MEMBRANE PROTEIN TOLC"/>
    <property type="match status" value="1"/>
</dbReference>
<evidence type="ECO:0000256" key="1">
    <source>
        <dbReference type="ARBA" id="ARBA00004442"/>
    </source>
</evidence>
<evidence type="ECO:0000256" key="6">
    <source>
        <dbReference type="ARBA" id="ARBA00023136"/>
    </source>
</evidence>
<dbReference type="AlphaFoldDB" id="A0A650EK15"/>
<dbReference type="InterPro" id="IPR003423">
    <property type="entry name" value="OMP_efflux"/>
</dbReference>
<organism evidence="9">
    <name type="scientific">uncultured Helicobacter sp</name>
    <dbReference type="NCBI Taxonomy" id="175537"/>
    <lineage>
        <taxon>Bacteria</taxon>
        <taxon>Pseudomonadati</taxon>
        <taxon>Campylobacterota</taxon>
        <taxon>Epsilonproteobacteria</taxon>
        <taxon>Campylobacterales</taxon>
        <taxon>Helicobacteraceae</taxon>
        <taxon>Helicobacter</taxon>
        <taxon>environmental samples</taxon>
    </lineage>
</organism>
<keyword evidence="7" id="KW-0998">Cell outer membrane</keyword>